<comment type="caution">
    <text evidence="11">The sequence shown here is derived from an EMBL/GenBank/DDBJ whole genome shotgun (WGS) entry which is preliminary data.</text>
</comment>
<dbReference type="NCBIfam" id="TIGR00739">
    <property type="entry name" value="yajC"/>
    <property type="match status" value="1"/>
</dbReference>
<evidence type="ECO:0000256" key="7">
    <source>
        <dbReference type="ARBA" id="ARBA00022989"/>
    </source>
</evidence>
<dbReference type="EMBL" id="JAJOMB010000029">
    <property type="protein sequence ID" value="MCD5316377.1"/>
    <property type="molecule type" value="Genomic_DNA"/>
</dbReference>
<evidence type="ECO:0000256" key="3">
    <source>
        <dbReference type="ARBA" id="ARBA00022448"/>
    </source>
</evidence>
<dbReference type="Proteomes" id="UP001138997">
    <property type="component" value="Unassembled WGS sequence"/>
</dbReference>
<dbReference type="InterPro" id="IPR003849">
    <property type="entry name" value="Preprotein_translocase_YajC"/>
</dbReference>
<proteinExistence type="inferred from homology"/>
<keyword evidence="9" id="KW-0472">Membrane</keyword>
<name>A0A9X1SXM5_9ACTN</name>
<keyword evidence="5" id="KW-0812">Transmembrane</keyword>
<evidence type="ECO:0000256" key="6">
    <source>
        <dbReference type="ARBA" id="ARBA00022927"/>
    </source>
</evidence>
<evidence type="ECO:0000313" key="12">
    <source>
        <dbReference type="Proteomes" id="UP001138997"/>
    </source>
</evidence>
<dbReference type="GO" id="GO:0015031">
    <property type="term" value="P:protein transport"/>
    <property type="evidence" value="ECO:0007669"/>
    <property type="project" value="UniProtKB-KW"/>
</dbReference>
<dbReference type="SMART" id="SM01323">
    <property type="entry name" value="YajC"/>
    <property type="match status" value="1"/>
</dbReference>
<keyword evidence="7" id="KW-1133">Transmembrane helix</keyword>
<dbReference type="Pfam" id="PF02699">
    <property type="entry name" value="YajC"/>
    <property type="match status" value="1"/>
</dbReference>
<keyword evidence="4" id="KW-1003">Cell membrane</keyword>
<evidence type="ECO:0000256" key="5">
    <source>
        <dbReference type="ARBA" id="ARBA00022692"/>
    </source>
</evidence>
<dbReference type="GO" id="GO:0005886">
    <property type="term" value="C:plasma membrane"/>
    <property type="evidence" value="ECO:0007669"/>
    <property type="project" value="UniProtKB-SubCell"/>
</dbReference>
<keyword evidence="8" id="KW-0811">Translocation</keyword>
<comment type="subcellular location">
    <subcellularLocation>
        <location evidence="1">Cell membrane</location>
        <topology evidence="1">Single-pass membrane protein</topology>
    </subcellularLocation>
</comment>
<evidence type="ECO:0000256" key="10">
    <source>
        <dbReference type="SAM" id="MobiDB-lite"/>
    </source>
</evidence>
<dbReference type="RefSeq" id="WP_231449228.1">
    <property type="nucleotide sequence ID" value="NZ_JAJOMB010000029.1"/>
</dbReference>
<feature type="compositionally biased region" description="Acidic residues" evidence="10">
    <location>
        <begin position="88"/>
        <end position="97"/>
    </location>
</feature>
<dbReference type="AlphaFoldDB" id="A0A9X1SXM5"/>
<sequence>MELIILAIPLVLLWLMVSRGRKQQREMLATQDSVTPGTQIMTTSGLYAEVVEVDGEAIVLEIAPGVRTRWTKRAIGQVVSTPVPEAAESADADEDVRAEDVRSEAGYAAPENTDADGGPTSR</sequence>
<evidence type="ECO:0000256" key="8">
    <source>
        <dbReference type="ARBA" id="ARBA00023010"/>
    </source>
</evidence>
<dbReference type="PANTHER" id="PTHR33909">
    <property type="entry name" value="SEC TRANSLOCON ACCESSORY COMPLEX SUBUNIT YAJC"/>
    <property type="match status" value="1"/>
</dbReference>
<feature type="region of interest" description="Disordered" evidence="10">
    <location>
        <begin position="81"/>
        <end position="122"/>
    </location>
</feature>
<keyword evidence="3" id="KW-0813">Transport</keyword>
<reference evidence="11" key="1">
    <citation type="submission" date="2021-11" db="EMBL/GenBank/DDBJ databases">
        <title>Streptomyces corallinus and Kineosporia corallina sp. nov., two new coral-derived marine actinobacteria.</title>
        <authorList>
            <person name="Buangrab K."/>
            <person name="Sutthacheep M."/>
            <person name="Yeemin T."/>
            <person name="Harunari E."/>
            <person name="Igarashi Y."/>
            <person name="Sripreechasak P."/>
            <person name="Kanchanasin P."/>
            <person name="Tanasupawat S."/>
            <person name="Phongsopitanun W."/>
        </authorList>
    </citation>
    <scope>NUCLEOTIDE SEQUENCE</scope>
    <source>
        <strain evidence="11">JCM 31032</strain>
    </source>
</reference>
<comment type="similarity">
    <text evidence="2">Belongs to the YajC family.</text>
</comment>
<keyword evidence="6" id="KW-0653">Protein transport</keyword>
<evidence type="ECO:0000256" key="9">
    <source>
        <dbReference type="ARBA" id="ARBA00023136"/>
    </source>
</evidence>
<accession>A0A9X1SXM5</accession>
<evidence type="ECO:0000256" key="4">
    <source>
        <dbReference type="ARBA" id="ARBA00022475"/>
    </source>
</evidence>
<keyword evidence="12" id="KW-1185">Reference proteome</keyword>
<dbReference type="PANTHER" id="PTHR33909:SF1">
    <property type="entry name" value="SEC TRANSLOCON ACCESSORY COMPLEX SUBUNIT YAJC"/>
    <property type="match status" value="1"/>
</dbReference>
<evidence type="ECO:0000256" key="1">
    <source>
        <dbReference type="ARBA" id="ARBA00004162"/>
    </source>
</evidence>
<evidence type="ECO:0000256" key="2">
    <source>
        <dbReference type="ARBA" id="ARBA00006742"/>
    </source>
</evidence>
<gene>
    <name evidence="11" type="primary">yajC</name>
    <name evidence="11" type="ORF">LR394_36320</name>
</gene>
<evidence type="ECO:0000313" key="11">
    <source>
        <dbReference type="EMBL" id="MCD5316377.1"/>
    </source>
</evidence>
<organism evidence="11 12">
    <name type="scientific">Kineosporia babensis</name>
    <dbReference type="NCBI Taxonomy" id="499548"/>
    <lineage>
        <taxon>Bacteria</taxon>
        <taxon>Bacillati</taxon>
        <taxon>Actinomycetota</taxon>
        <taxon>Actinomycetes</taxon>
        <taxon>Kineosporiales</taxon>
        <taxon>Kineosporiaceae</taxon>
        <taxon>Kineosporia</taxon>
    </lineage>
</organism>
<protein>
    <submittedName>
        <fullName evidence="11">Preprotein translocase subunit YajC</fullName>
    </submittedName>
</protein>